<evidence type="ECO:0000313" key="7">
    <source>
        <dbReference type="Proteomes" id="UP000746595"/>
    </source>
</evidence>
<dbReference type="EMBL" id="JAAWVT010000006">
    <property type="protein sequence ID" value="NKG21634.1"/>
    <property type="molecule type" value="Genomic_DNA"/>
</dbReference>
<dbReference type="Pfam" id="PF22725">
    <property type="entry name" value="GFO_IDH_MocA_C3"/>
    <property type="match status" value="1"/>
</dbReference>
<dbReference type="Gene3D" id="3.40.50.720">
    <property type="entry name" value="NAD(P)-binding Rossmann-like Domain"/>
    <property type="match status" value="1"/>
</dbReference>
<dbReference type="InterPro" id="IPR000683">
    <property type="entry name" value="Gfo/Idh/MocA-like_OxRdtase_N"/>
</dbReference>
<evidence type="ECO:0000256" key="2">
    <source>
        <dbReference type="ARBA" id="ARBA00023002"/>
    </source>
</evidence>
<dbReference type="InterPro" id="IPR055170">
    <property type="entry name" value="GFO_IDH_MocA-like_dom"/>
</dbReference>
<dbReference type="Pfam" id="PF01408">
    <property type="entry name" value="GFO_IDH_MocA"/>
    <property type="match status" value="1"/>
</dbReference>
<organism evidence="6 7">
    <name type="scientific">Paeniglutamicibacter terrestris</name>
    <dbReference type="NCBI Taxonomy" id="2723403"/>
    <lineage>
        <taxon>Bacteria</taxon>
        <taxon>Bacillati</taxon>
        <taxon>Actinomycetota</taxon>
        <taxon>Actinomycetes</taxon>
        <taxon>Micrococcales</taxon>
        <taxon>Micrococcaceae</taxon>
        <taxon>Paeniglutamicibacter</taxon>
    </lineage>
</organism>
<proteinExistence type="inferred from homology"/>
<dbReference type="InterPro" id="IPR036291">
    <property type="entry name" value="NAD(P)-bd_dom_sf"/>
</dbReference>
<feature type="domain" description="GFO/IDH/MocA-like oxidoreductase" evidence="5">
    <location>
        <begin position="135"/>
        <end position="248"/>
    </location>
</feature>
<dbReference type="Gene3D" id="3.30.360.10">
    <property type="entry name" value="Dihydrodipicolinate Reductase, domain 2"/>
    <property type="match status" value="1"/>
</dbReference>
<dbReference type="PANTHER" id="PTHR43708:SF5">
    <property type="entry name" value="CONSERVED EXPRESSED OXIDOREDUCTASE (EUROFUNG)-RELATED"/>
    <property type="match status" value="1"/>
</dbReference>
<sequence>MHHDPDIRVGLVGYGWGGRYFHAPVIEAAVGAVLAGVVSTSETRRVELGADFPEVPIHDSLESLVATGVDALVLSVPVPARESVVTAAMELCPLVILDKPFATDAAAAMELIAGARAAGCRLGVYQNRRWDTNITTLRSVLAEDKLGTIRGFESVFDQDEPRSVESRTSGGTLLDLGSHLVDQALWLFGGAAHVSATMIWTDTSWGINDSAFTLRIDHSNGVTSWLSADKLAPRANRMIRTRGDAGTLTLAGRDIQAEALLKGQRPAQSPAAWGIDPTDGFLVANGHMGKVASRQGSYHRFYELLADAVRHEKPLPVCACRAVATMQVLDAARLSAAQDGLEISVFEADIGSCRWC</sequence>
<protein>
    <submittedName>
        <fullName evidence="6">Gfo/Idh/MocA family oxidoreductase</fullName>
    </submittedName>
</protein>
<evidence type="ECO:0000259" key="4">
    <source>
        <dbReference type="Pfam" id="PF01408"/>
    </source>
</evidence>
<dbReference type="SUPFAM" id="SSF51735">
    <property type="entry name" value="NAD(P)-binding Rossmann-fold domains"/>
    <property type="match status" value="1"/>
</dbReference>
<dbReference type="RefSeq" id="WP_168152474.1">
    <property type="nucleotide sequence ID" value="NZ_JAAWVT010000006.1"/>
</dbReference>
<evidence type="ECO:0000313" key="6">
    <source>
        <dbReference type="EMBL" id="NKG21634.1"/>
    </source>
</evidence>
<keyword evidence="3" id="KW-0520">NAD</keyword>
<name>A0ABX1G6H1_9MICC</name>
<feature type="domain" description="Gfo/Idh/MocA-like oxidoreductase N-terminal" evidence="4">
    <location>
        <begin position="7"/>
        <end position="125"/>
    </location>
</feature>
<accession>A0ABX1G6H1</accession>
<dbReference type="PANTHER" id="PTHR43708">
    <property type="entry name" value="CONSERVED EXPRESSED OXIDOREDUCTASE (EUROFUNG)"/>
    <property type="match status" value="1"/>
</dbReference>
<keyword evidence="2" id="KW-0560">Oxidoreductase</keyword>
<comment type="caution">
    <text evidence="6">The sequence shown here is derived from an EMBL/GenBank/DDBJ whole genome shotgun (WGS) entry which is preliminary data.</text>
</comment>
<evidence type="ECO:0000259" key="5">
    <source>
        <dbReference type="Pfam" id="PF22725"/>
    </source>
</evidence>
<dbReference type="InterPro" id="IPR051317">
    <property type="entry name" value="Gfo/Idh/MocA_oxidoreduct"/>
</dbReference>
<dbReference type="Proteomes" id="UP000746595">
    <property type="component" value="Unassembled WGS sequence"/>
</dbReference>
<evidence type="ECO:0000256" key="1">
    <source>
        <dbReference type="ARBA" id="ARBA00010928"/>
    </source>
</evidence>
<evidence type="ECO:0000256" key="3">
    <source>
        <dbReference type="ARBA" id="ARBA00023027"/>
    </source>
</evidence>
<gene>
    <name evidence="6" type="ORF">HED64_13085</name>
</gene>
<keyword evidence="7" id="KW-1185">Reference proteome</keyword>
<reference evidence="6 7" key="1">
    <citation type="submission" date="2020-04" db="EMBL/GenBank/DDBJ databases">
        <title>Paeniglutamicibacter sp. ANT13_2, a novel actinomycete isolated from sediment in Antarctica.</title>
        <authorList>
            <person name="Sakdapetsiri C."/>
            <person name="Pinyakong O."/>
        </authorList>
    </citation>
    <scope>NUCLEOTIDE SEQUENCE [LARGE SCALE GENOMIC DNA]</scope>
    <source>
        <strain evidence="6 7">ANT13_2</strain>
    </source>
</reference>
<comment type="similarity">
    <text evidence="1">Belongs to the Gfo/Idh/MocA family.</text>
</comment>
<dbReference type="SUPFAM" id="SSF55347">
    <property type="entry name" value="Glyceraldehyde-3-phosphate dehydrogenase-like, C-terminal domain"/>
    <property type="match status" value="1"/>
</dbReference>